<proteinExistence type="predicted"/>
<name>A0A1Z5S826_SORBI</name>
<gene>
    <name evidence="2" type="ORF">SORBI_3001G287201</name>
</gene>
<feature type="compositionally biased region" description="Polar residues" evidence="1">
    <location>
        <begin position="1"/>
        <end position="15"/>
    </location>
</feature>
<evidence type="ECO:0000256" key="1">
    <source>
        <dbReference type="SAM" id="MobiDB-lite"/>
    </source>
</evidence>
<dbReference type="OMA" id="PCANAEP"/>
<protein>
    <submittedName>
        <fullName evidence="2">Uncharacterized protein</fullName>
    </submittedName>
</protein>
<reference evidence="3" key="2">
    <citation type="journal article" date="2018" name="Plant J.">
        <title>The Sorghum bicolor reference genome: improved assembly, gene annotations, a transcriptome atlas, and signatures of genome organization.</title>
        <authorList>
            <person name="McCormick R.F."/>
            <person name="Truong S.K."/>
            <person name="Sreedasyam A."/>
            <person name="Jenkins J."/>
            <person name="Shu S."/>
            <person name="Sims D."/>
            <person name="Kennedy M."/>
            <person name="Amirebrahimi M."/>
            <person name="Weers B.D."/>
            <person name="McKinley B."/>
            <person name="Mattison A."/>
            <person name="Morishige D.T."/>
            <person name="Grimwood J."/>
            <person name="Schmutz J."/>
            <person name="Mullet J.E."/>
        </authorList>
    </citation>
    <scope>NUCLEOTIDE SEQUENCE [LARGE SCALE GENOMIC DNA]</scope>
    <source>
        <strain evidence="3">cv. BTx623</strain>
    </source>
</reference>
<dbReference type="Proteomes" id="UP000000768">
    <property type="component" value="Chromosome 1"/>
</dbReference>
<dbReference type="Gramene" id="OQU92072">
    <property type="protein sequence ID" value="OQU92072"/>
    <property type="gene ID" value="SORBI_3001G287201"/>
</dbReference>
<dbReference type="AlphaFoldDB" id="A0A1Z5S826"/>
<dbReference type="InParanoid" id="A0A1Z5S826"/>
<sequence>MPQRRSALQQTQSTDSAPSRSPAPHRRRPSVLPHHSPPSSPTAAAPVPAAPPLPRPLQRQRLRRRLGPPTPPQRRARRPCANAEPRPTFRRLLVVVEAGRAAAEDGRARARPSSDPNHLHPRRPVFIGPFTGDEAPRRRSQHGARASLSTRSPCVCVYVHSQCKNKITGRLLLTKSSKMGDTASD</sequence>
<dbReference type="EMBL" id="CM000760">
    <property type="protein sequence ID" value="OQU92072.1"/>
    <property type="molecule type" value="Genomic_DNA"/>
</dbReference>
<feature type="region of interest" description="Disordered" evidence="1">
    <location>
        <begin position="1"/>
        <end position="146"/>
    </location>
</feature>
<reference evidence="2 3" key="1">
    <citation type="journal article" date="2009" name="Nature">
        <title>The Sorghum bicolor genome and the diversification of grasses.</title>
        <authorList>
            <person name="Paterson A.H."/>
            <person name="Bowers J.E."/>
            <person name="Bruggmann R."/>
            <person name="Dubchak I."/>
            <person name="Grimwood J."/>
            <person name="Gundlach H."/>
            <person name="Haberer G."/>
            <person name="Hellsten U."/>
            <person name="Mitros T."/>
            <person name="Poliakov A."/>
            <person name="Schmutz J."/>
            <person name="Spannagl M."/>
            <person name="Tang H."/>
            <person name="Wang X."/>
            <person name="Wicker T."/>
            <person name="Bharti A.K."/>
            <person name="Chapman J."/>
            <person name="Feltus F.A."/>
            <person name="Gowik U."/>
            <person name="Grigoriev I.V."/>
            <person name="Lyons E."/>
            <person name="Maher C.A."/>
            <person name="Martis M."/>
            <person name="Narechania A."/>
            <person name="Otillar R.P."/>
            <person name="Penning B.W."/>
            <person name="Salamov A.A."/>
            <person name="Wang Y."/>
            <person name="Zhang L."/>
            <person name="Carpita N.C."/>
            <person name="Freeling M."/>
            <person name="Gingle A.R."/>
            <person name="Hash C.T."/>
            <person name="Keller B."/>
            <person name="Klein P."/>
            <person name="Kresovich S."/>
            <person name="McCann M.C."/>
            <person name="Ming R."/>
            <person name="Peterson D.G."/>
            <person name="Mehboob-ur-Rahman"/>
            <person name="Ware D."/>
            <person name="Westhoff P."/>
            <person name="Mayer K.F."/>
            <person name="Messing J."/>
            <person name="Rokhsar D.S."/>
        </authorList>
    </citation>
    <scope>NUCLEOTIDE SEQUENCE [LARGE SCALE GENOMIC DNA]</scope>
    <source>
        <strain evidence="3">cv. BTx623</strain>
    </source>
</reference>
<evidence type="ECO:0000313" key="3">
    <source>
        <dbReference type="Proteomes" id="UP000000768"/>
    </source>
</evidence>
<accession>A0A1Z5S826</accession>
<feature type="compositionally biased region" description="Low complexity" evidence="1">
    <location>
        <begin position="90"/>
        <end position="101"/>
    </location>
</feature>
<organism evidence="2 3">
    <name type="scientific">Sorghum bicolor</name>
    <name type="common">Sorghum</name>
    <name type="synonym">Sorghum vulgare</name>
    <dbReference type="NCBI Taxonomy" id="4558"/>
    <lineage>
        <taxon>Eukaryota</taxon>
        <taxon>Viridiplantae</taxon>
        <taxon>Streptophyta</taxon>
        <taxon>Embryophyta</taxon>
        <taxon>Tracheophyta</taxon>
        <taxon>Spermatophyta</taxon>
        <taxon>Magnoliopsida</taxon>
        <taxon>Liliopsida</taxon>
        <taxon>Poales</taxon>
        <taxon>Poaceae</taxon>
        <taxon>PACMAD clade</taxon>
        <taxon>Panicoideae</taxon>
        <taxon>Andropogonodae</taxon>
        <taxon>Andropogoneae</taxon>
        <taxon>Sorghinae</taxon>
        <taxon>Sorghum</taxon>
    </lineage>
</organism>
<keyword evidence="3" id="KW-1185">Reference proteome</keyword>
<evidence type="ECO:0000313" key="2">
    <source>
        <dbReference type="EMBL" id="OQU92072.1"/>
    </source>
</evidence>